<dbReference type="AlphaFoldDB" id="A0A978VN49"/>
<evidence type="ECO:0000256" key="4">
    <source>
        <dbReference type="ARBA" id="ARBA00023098"/>
    </source>
</evidence>
<dbReference type="Proteomes" id="UP000813462">
    <property type="component" value="Unassembled WGS sequence"/>
</dbReference>
<evidence type="ECO:0000313" key="6">
    <source>
        <dbReference type="Proteomes" id="UP000813462"/>
    </source>
</evidence>
<dbReference type="SUPFAM" id="SSF52266">
    <property type="entry name" value="SGNH hydrolase"/>
    <property type="match status" value="1"/>
</dbReference>
<organism evidence="5 6">
    <name type="scientific">Ziziphus jujuba var. spinosa</name>
    <dbReference type="NCBI Taxonomy" id="714518"/>
    <lineage>
        <taxon>Eukaryota</taxon>
        <taxon>Viridiplantae</taxon>
        <taxon>Streptophyta</taxon>
        <taxon>Embryophyta</taxon>
        <taxon>Tracheophyta</taxon>
        <taxon>Spermatophyta</taxon>
        <taxon>Magnoliopsida</taxon>
        <taxon>eudicotyledons</taxon>
        <taxon>Gunneridae</taxon>
        <taxon>Pentapetalae</taxon>
        <taxon>rosids</taxon>
        <taxon>fabids</taxon>
        <taxon>Rosales</taxon>
        <taxon>Rhamnaceae</taxon>
        <taxon>Paliureae</taxon>
        <taxon>Ziziphus</taxon>
    </lineage>
</organism>
<comment type="caution">
    <text evidence="5">The sequence shown here is derived from an EMBL/GenBank/DDBJ whole genome shotgun (WGS) entry which is preliminary data.</text>
</comment>
<dbReference type="PANTHER" id="PTHR46020">
    <property type="entry name" value="OSJNBB0059K02.9 PROTEIN"/>
    <property type="match status" value="1"/>
</dbReference>
<accession>A0A978VN49</accession>
<gene>
    <name evidence="5" type="ORF">FEM48_Zijuj03G0042900</name>
</gene>
<proteinExistence type="inferred from homology"/>
<keyword evidence="3" id="KW-0442">Lipid degradation</keyword>
<keyword evidence="4" id="KW-0443">Lipid metabolism</keyword>
<evidence type="ECO:0000256" key="3">
    <source>
        <dbReference type="ARBA" id="ARBA00022963"/>
    </source>
</evidence>
<dbReference type="InterPro" id="IPR036514">
    <property type="entry name" value="SGNH_hydro_sf"/>
</dbReference>
<comment type="similarity">
    <text evidence="1">Belongs to the 'GDSL' lipolytic enzyme family.</text>
</comment>
<dbReference type="EMBL" id="JAEACU010000003">
    <property type="protein sequence ID" value="KAH7536974.1"/>
    <property type="molecule type" value="Genomic_DNA"/>
</dbReference>
<evidence type="ECO:0000256" key="1">
    <source>
        <dbReference type="ARBA" id="ARBA00008668"/>
    </source>
</evidence>
<dbReference type="PANTHER" id="PTHR46020:SF4">
    <property type="entry name" value="OS04G0650200 PROTEIN"/>
    <property type="match status" value="1"/>
</dbReference>
<reference evidence="5" key="1">
    <citation type="journal article" date="2021" name="Front. Plant Sci.">
        <title>Chromosome-Scale Genome Assembly for Chinese Sour Jujube and Insights Into Its Genome Evolution and Domestication Signature.</title>
        <authorList>
            <person name="Shen L.-Y."/>
            <person name="Luo H."/>
            <person name="Wang X.-L."/>
            <person name="Wang X.-M."/>
            <person name="Qiu X.-J."/>
            <person name="Liu H."/>
            <person name="Zhou S.-S."/>
            <person name="Jia K.-H."/>
            <person name="Nie S."/>
            <person name="Bao Y.-T."/>
            <person name="Zhang R.-G."/>
            <person name="Yun Q.-Z."/>
            <person name="Chai Y.-H."/>
            <person name="Lu J.-Y."/>
            <person name="Li Y."/>
            <person name="Zhao S.-W."/>
            <person name="Mao J.-F."/>
            <person name="Jia S.-G."/>
            <person name="Mao Y.-M."/>
        </authorList>
    </citation>
    <scope>NUCLEOTIDE SEQUENCE</scope>
    <source>
        <strain evidence="5">AT0</strain>
        <tissue evidence="5">Leaf</tissue>
    </source>
</reference>
<dbReference type="GO" id="GO:0016042">
    <property type="term" value="P:lipid catabolic process"/>
    <property type="evidence" value="ECO:0007669"/>
    <property type="project" value="UniProtKB-KW"/>
</dbReference>
<evidence type="ECO:0000256" key="2">
    <source>
        <dbReference type="ARBA" id="ARBA00022801"/>
    </source>
</evidence>
<dbReference type="Gene3D" id="3.40.50.1110">
    <property type="entry name" value="SGNH hydrolase"/>
    <property type="match status" value="1"/>
</dbReference>
<dbReference type="GO" id="GO:0016788">
    <property type="term" value="F:hydrolase activity, acting on ester bonds"/>
    <property type="evidence" value="ECO:0007669"/>
    <property type="project" value="InterPro"/>
</dbReference>
<evidence type="ECO:0008006" key="7">
    <source>
        <dbReference type="Google" id="ProtNLM"/>
    </source>
</evidence>
<keyword evidence="2" id="KW-0378">Hydrolase</keyword>
<evidence type="ECO:0000313" key="5">
    <source>
        <dbReference type="EMBL" id="KAH7536974.1"/>
    </source>
</evidence>
<sequence length="178" mass="20277">MEKWEVANGMNFAYGGTGVFNTLEKPPNMSTQISFFQQLRQQKWYTKQELNPSIALLSLAGNDYGTSVVNHGNNPKDMSDLSKLVVNQLADNIKPILSLGKKNVIVVLDLYTAFQSAFAKQKNITVMDMDVGVLIKVGKEVQRMQEWELPFFWDMIHPSQKGWHAVYSELQPSLYKLF</sequence>
<name>A0A978VN49_ZIZJJ</name>
<dbReference type="Pfam" id="PF00657">
    <property type="entry name" value="Lipase_GDSL"/>
    <property type="match status" value="1"/>
</dbReference>
<dbReference type="InterPro" id="IPR001087">
    <property type="entry name" value="GDSL"/>
</dbReference>
<protein>
    <recommendedName>
        <fullName evidence="7">GDSL esterase/lipase At5g03610-like</fullName>
    </recommendedName>
</protein>